<dbReference type="PANTHER" id="PTHR30273:SF2">
    <property type="entry name" value="PROTEIN FECR"/>
    <property type="match status" value="1"/>
</dbReference>
<dbReference type="GO" id="GO:0016989">
    <property type="term" value="F:sigma factor antagonist activity"/>
    <property type="evidence" value="ECO:0007669"/>
    <property type="project" value="TreeGrafter"/>
</dbReference>
<dbReference type="AlphaFoldDB" id="A0A1H9R239"/>
<dbReference type="InterPro" id="IPR012373">
    <property type="entry name" value="Ferrdict_sens_TM"/>
</dbReference>
<dbReference type="Pfam" id="PF04773">
    <property type="entry name" value="FecR"/>
    <property type="match status" value="1"/>
</dbReference>
<keyword evidence="5" id="KW-1185">Reference proteome</keyword>
<keyword evidence="1" id="KW-0472">Membrane</keyword>
<dbReference type="OrthoDB" id="1099963at2"/>
<sequence length="395" mass="44766">MMQTKHSLTIARLIRKIHSAELTAKERVLIDKWIAEDERNKQLFLQLTDPEYLNAQELDYLSTEEADWEELKSRITNHVHPVRSWRYYARYAAVIFLPALLLTLYFIYKKDSSALYKNEVGAISKINKPILPGSKRAILVLGDGSRVELEKGIGKDIAASNHISLNRQSDILVYADRSTSSLKKQIYNTIIIPKGGEYQLVLSDGTKIWMNSESQIRYPVNFNGPERRVYLKGEAYFEVAKNARAPFFVQTQHAQVRVLGTHFAVTDYDDGQLIKTTLLEGSVKMKSGKSEVKLVPGQQGRLGDSGRLELVNDVDVLGEIAWKSGLFQFKDTDIDQVMRQVSRWYDVDFLYTGGIPNIPITGRISRNVDLGGVLDILKFAGVKLRLDGRTIKISN</sequence>
<dbReference type="FunFam" id="2.60.120.1440:FF:000001">
    <property type="entry name" value="Putative anti-sigma factor"/>
    <property type="match status" value="1"/>
</dbReference>
<evidence type="ECO:0000259" key="2">
    <source>
        <dbReference type="Pfam" id="PF04773"/>
    </source>
</evidence>
<proteinExistence type="predicted"/>
<dbReference type="EMBL" id="FOGG01000013">
    <property type="protein sequence ID" value="SER66762.1"/>
    <property type="molecule type" value="Genomic_DNA"/>
</dbReference>
<accession>A0A1H9R239</accession>
<evidence type="ECO:0000313" key="4">
    <source>
        <dbReference type="EMBL" id="SER66762.1"/>
    </source>
</evidence>
<evidence type="ECO:0000313" key="5">
    <source>
        <dbReference type="Proteomes" id="UP000199572"/>
    </source>
</evidence>
<dbReference type="Pfam" id="PF16344">
    <property type="entry name" value="FecR_C"/>
    <property type="match status" value="1"/>
</dbReference>
<dbReference type="PANTHER" id="PTHR30273">
    <property type="entry name" value="PERIPLASMIC SIGNAL SENSOR AND SIGMA FACTOR ACTIVATOR FECR-RELATED"/>
    <property type="match status" value="1"/>
</dbReference>
<dbReference type="Gene3D" id="2.60.120.1440">
    <property type="match status" value="1"/>
</dbReference>
<dbReference type="InterPro" id="IPR032508">
    <property type="entry name" value="FecR_C"/>
</dbReference>
<reference evidence="4 5" key="1">
    <citation type="submission" date="2016-10" db="EMBL/GenBank/DDBJ databases">
        <authorList>
            <person name="de Groot N.N."/>
        </authorList>
    </citation>
    <scope>NUCLEOTIDE SEQUENCE [LARGE SCALE GENOMIC DNA]</scope>
    <source>
        <strain evidence="4 5">DSM 18610</strain>
    </source>
</reference>
<organism evidence="4 5">
    <name type="scientific">Pedobacter rhizosphaerae</name>
    <dbReference type="NCBI Taxonomy" id="390241"/>
    <lineage>
        <taxon>Bacteria</taxon>
        <taxon>Pseudomonadati</taxon>
        <taxon>Bacteroidota</taxon>
        <taxon>Sphingobacteriia</taxon>
        <taxon>Sphingobacteriales</taxon>
        <taxon>Sphingobacteriaceae</taxon>
        <taxon>Pedobacter</taxon>
    </lineage>
</organism>
<evidence type="ECO:0000259" key="3">
    <source>
        <dbReference type="Pfam" id="PF16344"/>
    </source>
</evidence>
<dbReference type="STRING" id="390241.SAMN04488023_11395"/>
<keyword evidence="1" id="KW-0812">Transmembrane</keyword>
<keyword evidence="1" id="KW-1133">Transmembrane helix</keyword>
<dbReference type="InterPro" id="IPR006860">
    <property type="entry name" value="FecR"/>
</dbReference>
<protein>
    <submittedName>
        <fullName evidence="4">FecR family protein</fullName>
    </submittedName>
</protein>
<feature type="domain" description="FecR protein" evidence="2">
    <location>
        <begin position="190"/>
        <end position="284"/>
    </location>
</feature>
<dbReference type="Gene3D" id="3.55.50.30">
    <property type="match status" value="1"/>
</dbReference>
<name>A0A1H9R239_9SPHI</name>
<dbReference type="RefSeq" id="WP_090884710.1">
    <property type="nucleotide sequence ID" value="NZ_FOGG01000013.1"/>
</dbReference>
<feature type="domain" description="Protein FecR C-terminal" evidence="3">
    <location>
        <begin position="327"/>
        <end position="393"/>
    </location>
</feature>
<evidence type="ECO:0000256" key="1">
    <source>
        <dbReference type="SAM" id="Phobius"/>
    </source>
</evidence>
<feature type="transmembrane region" description="Helical" evidence="1">
    <location>
        <begin position="88"/>
        <end position="108"/>
    </location>
</feature>
<dbReference type="Proteomes" id="UP000199572">
    <property type="component" value="Unassembled WGS sequence"/>
</dbReference>
<gene>
    <name evidence="4" type="ORF">SAMN04488023_11395</name>
</gene>